<protein>
    <submittedName>
        <fullName evidence="1">Uncharacterized protein</fullName>
    </submittedName>
</protein>
<dbReference type="AlphaFoldDB" id="A0A173VD38"/>
<organism evidence="1 2">
    <name type="scientific">Faecalibacterium prausnitzii</name>
    <dbReference type="NCBI Taxonomy" id="853"/>
    <lineage>
        <taxon>Bacteria</taxon>
        <taxon>Bacillati</taxon>
        <taxon>Bacillota</taxon>
        <taxon>Clostridia</taxon>
        <taxon>Eubacteriales</taxon>
        <taxon>Oscillospiraceae</taxon>
        <taxon>Faecalibacterium</taxon>
    </lineage>
</organism>
<evidence type="ECO:0000313" key="1">
    <source>
        <dbReference type="EMBL" id="CUN24700.1"/>
    </source>
</evidence>
<dbReference type="Proteomes" id="UP000095649">
    <property type="component" value="Unassembled WGS sequence"/>
</dbReference>
<proteinExistence type="predicted"/>
<sequence>MLRYFFLHWAAPWGCLPEEAKPFYKLYYHYGFLNSENF</sequence>
<dbReference type="EMBL" id="CYXN01000049">
    <property type="protein sequence ID" value="CUN24700.1"/>
    <property type="molecule type" value="Genomic_DNA"/>
</dbReference>
<gene>
    <name evidence="1" type="ORF">ERS852582_02779</name>
</gene>
<accession>A0A173VD38</accession>
<name>A0A173VD38_9FIRM</name>
<reference evidence="1 2" key="1">
    <citation type="submission" date="2015-09" db="EMBL/GenBank/DDBJ databases">
        <authorList>
            <consortium name="Pathogen Informatics"/>
        </authorList>
    </citation>
    <scope>NUCLEOTIDE SEQUENCE [LARGE SCALE GENOMIC DNA]</scope>
    <source>
        <strain evidence="1 2">2789STDY5834970</strain>
    </source>
</reference>
<evidence type="ECO:0000313" key="2">
    <source>
        <dbReference type="Proteomes" id="UP000095649"/>
    </source>
</evidence>